<sequence length="184" mass="21277">MGRVLESMSERDDDSDAPEEFTSEQGMKQDEQIRIDQSRNKARVAREGKERRRRWAERKKRLPSEGHESAEHAREPDQHEEGQEIPGMLPNNIVNLLAAREKKVFLSDSEEEKVDEKSNPRKKRQKSSGWEPVILKDIPPAQCLQNSLDFLKQRKMQVSRSSSVLNHPNQALRLISKCGLLIKK</sequence>
<proteinExistence type="predicted"/>
<dbReference type="AlphaFoldDB" id="A0A9Q0QNQ3"/>
<feature type="compositionally biased region" description="Basic residues" evidence="1">
    <location>
        <begin position="51"/>
        <end position="61"/>
    </location>
</feature>
<evidence type="ECO:0000313" key="3">
    <source>
        <dbReference type="Proteomes" id="UP001141806"/>
    </source>
</evidence>
<comment type="caution">
    <text evidence="2">The sequence shown here is derived from an EMBL/GenBank/DDBJ whole genome shotgun (WGS) entry which is preliminary data.</text>
</comment>
<evidence type="ECO:0000313" key="2">
    <source>
        <dbReference type="EMBL" id="KAJ4966355.1"/>
    </source>
</evidence>
<dbReference type="PANTHER" id="PTHR36387:SF2">
    <property type="entry name" value="UDP-N-ACETYLMURAMOYL-L-ALANYL-D-GLUTAMATE-2, 6-DIAMINOPIMELATE LIGASE"/>
    <property type="match status" value="1"/>
</dbReference>
<feature type="compositionally biased region" description="Basic and acidic residues" evidence="1">
    <location>
        <begin position="27"/>
        <end position="50"/>
    </location>
</feature>
<feature type="compositionally biased region" description="Acidic residues" evidence="1">
    <location>
        <begin position="11"/>
        <end position="22"/>
    </location>
</feature>
<dbReference type="EMBL" id="JAMYWD010000007">
    <property type="protein sequence ID" value="KAJ4966355.1"/>
    <property type="molecule type" value="Genomic_DNA"/>
</dbReference>
<gene>
    <name evidence="2" type="ORF">NE237_018204</name>
</gene>
<feature type="region of interest" description="Disordered" evidence="1">
    <location>
        <begin position="106"/>
        <end position="130"/>
    </location>
</feature>
<organism evidence="2 3">
    <name type="scientific">Protea cynaroides</name>
    <dbReference type="NCBI Taxonomy" id="273540"/>
    <lineage>
        <taxon>Eukaryota</taxon>
        <taxon>Viridiplantae</taxon>
        <taxon>Streptophyta</taxon>
        <taxon>Embryophyta</taxon>
        <taxon>Tracheophyta</taxon>
        <taxon>Spermatophyta</taxon>
        <taxon>Magnoliopsida</taxon>
        <taxon>Proteales</taxon>
        <taxon>Proteaceae</taxon>
        <taxon>Protea</taxon>
    </lineage>
</organism>
<dbReference type="OrthoDB" id="1869542at2759"/>
<reference evidence="2" key="1">
    <citation type="journal article" date="2023" name="Plant J.">
        <title>The genome of the king protea, Protea cynaroides.</title>
        <authorList>
            <person name="Chang J."/>
            <person name="Duong T.A."/>
            <person name="Schoeman C."/>
            <person name="Ma X."/>
            <person name="Roodt D."/>
            <person name="Barker N."/>
            <person name="Li Z."/>
            <person name="Van de Peer Y."/>
            <person name="Mizrachi E."/>
        </authorList>
    </citation>
    <scope>NUCLEOTIDE SEQUENCE</scope>
    <source>
        <tissue evidence="2">Young leaves</tissue>
    </source>
</reference>
<protein>
    <submittedName>
        <fullName evidence="2">Uncharacterized protein</fullName>
    </submittedName>
</protein>
<dbReference type="PANTHER" id="PTHR36387">
    <property type="entry name" value="UDP-N-ACETYLMURAMOYL-L-ALANYL-D-GLUTAMATE-2, 6-DIAMINOPIMELATE LIGASE"/>
    <property type="match status" value="1"/>
</dbReference>
<name>A0A9Q0QNQ3_9MAGN</name>
<feature type="compositionally biased region" description="Basic and acidic residues" evidence="1">
    <location>
        <begin position="62"/>
        <end position="82"/>
    </location>
</feature>
<dbReference type="Proteomes" id="UP001141806">
    <property type="component" value="Unassembled WGS sequence"/>
</dbReference>
<accession>A0A9Q0QNQ3</accession>
<evidence type="ECO:0000256" key="1">
    <source>
        <dbReference type="SAM" id="MobiDB-lite"/>
    </source>
</evidence>
<keyword evidence="3" id="KW-1185">Reference proteome</keyword>
<feature type="region of interest" description="Disordered" evidence="1">
    <location>
        <begin position="1"/>
        <end position="92"/>
    </location>
</feature>